<reference evidence="1" key="1">
    <citation type="journal article" date="2015" name="Proc. Natl. Acad. Sci. U.S.A.">
        <title>Networks of energetic and metabolic interactions define dynamics in microbial communities.</title>
        <authorList>
            <person name="Embree M."/>
            <person name="Liu J.K."/>
            <person name="Al-Bassam M.M."/>
            <person name="Zengler K."/>
        </authorList>
    </citation>
    <scope>NUCLEOTIDE SEQUENCE</scope>
</reference>
<sequence>MPDAKRLYFDKKSEETGLFVSFWRTLDDRRGPRAALRRADRLQDAAAEPIFWEMAHALKDAGFVLPETDIPKLALLLILAARVKTENAPAVPLARAMAQSASGGDGPPVSEQRFKRLLAERDLERSLSLFSGVLRLLDNSVSLPDLAWLIWRWDQPGDATRFKMAADYFGNIKDTAKTK</sequence>
<comment type="caution">
    <text evidence="1">The sequence shown here is derived from an EMBL/GenBank/DDBJ whole genome shotgun (WGS) entry which is preliminary data.</text>
</comment>
<dbReference type="NCBIfam" id="TIGR02548">
    <property type="entry name" value="casB_cse2"/>
    <property type="match status" value="1"/>
</dbReference>
<dbReference type="EMBL" id="LNQE01000010">
    <property type="protein sequence ID" value="KUG30013.1"/>
    <property type="molecule type" value="Genomic_DNA"/>
</dbReference>
<protein>
    <recommendedName>
        <fullName evidence="2">Type I-E CRISPR-associated protein Cse2/CasB</fullName>
    </recommendedName>
</protein>
<proteinExistence type="predicted"/>
<name>A0A0W8GA87_9ZZZZ</name>
<dbReference type="InterPro" id="IPR013382">
    <property type="entry name" value="CRISPR-assoc_prot_Cse2"/>
</dbReference>
<evidence type="ECO:0000313" key="1">
    <source>
        <dbReference type="EMBL" id="KUG30013.1"/>
    </source>
</evidence>
<organism evidence="1">
    <name type="scientific">hydrocarbon metagenome</name>
    <dbReference type="NCBI Taxonomy" id="938273"/>
    <lineage>
        <taxon>unclassified sequences</taxon>
        <taxon>metagenomes</taxon>
        <taxon>ecological metagenomes</taxon>
    </lineage>
</organism>
<gene>
    <name evidence="1" type="ORF">ASZ90_000079</name>
</gene>
<dbReference type="Pfam" id="PF09485">
    <property type="entry name" value="CRISPR_Cse2"/>
    <property type="match status" value="1"/>
</dbReference>
<accession>A0A0W8GA87</accession>
<dbReference type="Gene3D" id="1.10.520.40">
    <property type="entry name" value="CRISPR-associated protein Cse2"/>
    <property type="match status" value="1"/>
</dbReference>
<dbReference type="InterPro" id="IPR038287">
    <property type="entry name" value="Cse2_sf"/>
</dbReference>
<evidence type="ECO:0008006" key="2">
    <source>
        <dbReference type="Google" id="ProtNLM"/>
    </source>
</evidence>
<dbReference type="AlphaFoldDB" id="A0A0W8GA87"/>
<dbReference type="CDD" id="cd09731">
    <property type="entry name" value="Cse2_I-E"/>
    <property type="match status" value="1"/>
</dbReference>